<accession>A0A438HWP4</accession>
<sequence length="349" mass="39062">MFSMCFPEEVPDYDLPMDLGYGTDEMDMIGIGRIFDAAPHGPHTVFDMFRVFVLETDEDDSILDAYTDDMDFIGIGHILDAAPRPNFTRFRYSLGAFSVLARTLLWYSPGVFLVLARSLLRYSPGAFSVLARTLLRYLPGTFSGTRPNPSPVLARILPVFGTRPDSTIFRYLPEPFSGTCPDQIPNLSRHHDQLESGSAGSVGSLSQLRGRNPRGSNAKRGMSIKGERIGEQKTRGDILERENFAGEKNKRSVASSELRAWGKASALWFFEEESDNISFLEVIICIHGSYLVEILRNFLTEFGIFYQPDEPVQHHSWQPLSAMRNTCLSLSGSHSAGLGIENRFFCLLP</sequence>
<protein>
    <submittedName>
        <fullName evidence="2">Uncharacterized protein</fullName>
    </submittedName>
</protein>
<organism evidence="2 3">
    <name type="scientific">Vitis vinifera</name>
    <name type="common">Grape</name>
    <dbReference type="NCBI Taxonomy" id="29760"/>
    <lineage>
        <taxon>Eukaryota</taxon>
        <taxon>Viridiplantae</taxon>
        <taxon>Streptophyta</taxon>
        <taxon>Embryophyta</taxon>
        <taxon>Tracheophyta</taxon>
        <taxon>Spermatophyta</taxon>
        <taxon>Magnoliopsida</taxon>
        <taxon>eudicotyledons</taxon>
        <taxon>Gunneridae</taxon>
        <taxon>Pentapetalae</taxon>
        <taxon>rosids</taxon>
        <taxon>Vitales</taxon>
        <taxon>Vitaceae</taxon>
        <taxon>Viteae</taxon>
        <taxon>Vitis</taxon>
    </lineage>
</organism>
<dbReference type="AlphaFoldDB" id="A0A438HWP4"/>
<evidence type="ECO:0000256" key="1">
    <source>
        <dbReference type="SAM" id="MobiDB-lite"/>
    </source>
</evidence>
<comment type="caution">
    <text evidence="2">The sequence shown here is derived from an EMBL/GenBank/DDBJ whole genome shotgun (WGS) entry which is preliminary data.</text>
</comment>
<dbReference type="EMBL" id="QGNW01000169">
    <property type="protein sequence ID" value="RVW88884.1"/>
    <property type="molecule type" value="Genomic_DNA"/>
</dbReference>
<feature type="region of interest" description="Disordered" evidence="1">
    <location>
        <begin position="182"/>
        <end position="233"/>
    </location>
</feature>
<evidence type="ECO:0000313" key="3">
    <source>
        <dbReference type="Proteomes" id="UP000288805"/>
    </source>
</evidence>
<reference evidence="2 3" key="1">
    <citation type="journal article" date="2018" name="PLoS Genet.">
        <title>Population sequencing reveals clonal diversity and ancestral inbreeding in the grapevine cultivar Chardonnay.</title>
        <authorList>
            <person name="Roach M.J."/>
            <person name="Johnson D.L."/>
            <person name="Bohlmann J."/>
            <person name="van Vuuren H.J."/>
            <person name="Jones S.J."/>
            <person name="Pretorius I.S."/>
            <person name="Schmidt S.A."/>
            <person name="Borneman A.R."/>
        </authorList>
    </citation>
    <scope>NUCLEOTIDE SEQUENCE [LARGE SCALE GENOMIC DNA]</scope>
    <source>
        <strain evidence="3">cv. Chardonnay</strain>
        <tissue evidence="2">Leaf</tissue>
    </source>
</reference>
<feature type="compositionally biased region" description="Polar residues" evidence="1">
    <location>
        <begin position="195"/>
        <end position="209"/>
    </location>
</feature>
<evidence type="ECO:0000313" key="2">
    <source>
        <dbReference type="EMBL" id="RVW88884.1"/>
    </source>
</evidence>
<name>A0A438HWP4_VITVI</name>
<gene>
    <name evidence="2" type="ORF">CK203_045032</name>
</gene>
<dbReference type="Proteomes" id="UP000288805">
    <property type="component" value="Unassembled WGS sequence"/>
</dbReference>
<proteinExistence type="predicted"/>